<dbReference type="Gene3D" id="2.60.40.10">
    <property type="entry name" value="Immunoglobulins"/>
    <property type="match status" value="1"/>
</dbReference>
<dbReference type="InterPro" id="IPR015943">
    <property type="entry name" value="WD40/YVTN_repeat-like_dom_sf"/>
</dbReference>
<dbReference type="Proteomes" id="UP000259030">
    <property type="component" value="Chromosome"/>
</dbReference>
<evidence type="ECO:0000313" key="2">
    <source>
        <dbReference type="Proteomes" id="UP000259030"/>
    </source>
</evidence>
<reference evidence="1 2" key="1">
    <citation type="submission" date="2017-05" db="EMBL/GenBank/DDBJ databases">
        <title>The complete genome sequence of Deinococcus ficus isolated from the rhizosphere of the Ficus religiosa L. in Taiwan.</title>
        <authorList>
            <person name="Wu K.-M."/>
            <person name="Liao T.-L."/>
            <person name="Liu Y.-M."/>
            <person name="Young C.-C."/>
            <person name="Tsai S.-F."/>
        </authorList>
    </citation>
    <scope>NUCLEOTIDE SEQUENCE [LARGE SCALE GENOMIC DNA]</scope>
    <source>
        <strain evidence="1 2">CC-FR2-10</strain>
    </source>
</reference>
<dbReference type="InterPro" id="IPR013783">
    <property type="entry name" value="Ig-like_fold"/>
</dbReference>
<dbReference type="SUPFAM" id="SSF101898">
    <property type="entry name" value="NHL repeat"/>
    <property type="match status" value="1"/>
</dbReference>
<dbReference type="Gene3D" id="2.130.10.10">
    <property type="entry name" value="YVTN repeat-like/Quinoprotein amine dehydrogenase"/>
    <property type="match status" value="1"/>
</dbReference>
<organism evidence="1 2">
    <name type="scientific">Deinococcus ficus</name>
    <dbReference type="NCBI Taxonomy" id="317577"/>
    <lineage>
        <taxon>Bacteria</taxon>
        <taxon>Thermotogati</taxon>
        <taxon>Deinococcota</taxon>
        <taxon>Deinococci</taxon>
        <taxon>Deinococcales</taxon>
        <taxon>Deinococcaceae</taxon>
        <taxon>Deinococcus</taxon>
    </lineage>
</organism>
<keyword evidence="2" id="KW-1185">Reference proteome</keyword>
<name>A0A221SWW6_9DEIO</name>
<dbReference type="EMBL" id="CP021081">
    <property type="protein sequence ID" value="ASN81086.1"/>
    <property type="molecule type" value="Genomic_DNA"/>
</dbReference>
<sequence length="821" mass="84656">MGAAILAAYDNLSEDFIATGPLSADGAFNLTLPNPAPAASQFIMAPQAGCAANPTVTPASSKIAVIGLYGVIQGSDLIGAVQEVVSQGEVSGLNHAVALRLYASTNTTITGKLDCGSGASTFNLNLKAGWNIVQEKITAVSNGMITGLDYSIVSASTVMTPIFEKVKAPEVPFTATVQNAFVTVQRGEAFDLITHLTAPDGLTGPVTVSLVNPPPGFVLETPTVSLASASGTTAQSLNSGFRASLAARDRMAALEAEHTTGASLRPQAVNSTSTVRIRTTSDAPRSTMAPTGLTLRFTLGERTSDVQVQVQVNAPGVAVELRDGYYSAQGVTLGAGDTKELTAFITPQHGLTGPVDLSLGASASGITGAGHLDNLGTGSSTPFSVTVPANLAPGTYPVDVVATHAGGTEVVNRLNVVVAAPTARITAQSVTVYGGESVLLPVSIQGEYGFTGPITVTATDLPAGVTVTPVTTDYTKNAAAAVNLTLTGDAALTARSGLAFRVRVTGANGSGESGATLNLAPRRFSLGKVNVPRVTTAAGTGFWSIQNPTGQYGNYQLMRFDGHQETTEVALPGFTSEPLLMAGPDETAWLVSSSQIARYAAGSLTSWTVSGGTPTAGVVDAQGTLWTTQFSTVTRFNAANGTMQEIYKSSGYGSLGVISTSADGTRVYVYDGNAQALKIIDTTTLQVETQALAGLQFVTAVRTDATGRLWVFGTKQGGIYGGVLARINADGTTSLFTPPAELGGDPSLRVFDFDAQGRLWIATQQSSSVVSFDPARGTFNTPLNFTTAWPHMLRMAVEATGGVWVVWEELNGAGAFTTLLK</sequence>
<evidence type="ECO:0000313" key="1">
    <source>
        <dbReference type="EMBL" id="ASN81086.1"/>
    </source>
</evidence>
<proteinExistence type="predicted"/>
<protein>
    <submittedName>
        <fullName evidence="1">Uncharacterized protein</fullName>
    </submittedName>
</protein>
<accession>A0A221SWW6</accession>
<gene>
    <name evidence="1" type="ORF">DFI_08795</name>
</gene>
<dbReference type="KEGG" id="dfc:DFI_08795"/>
<dbReference type="AlphaFoldDB" id="A0A221SWW6"/>